<protein>
    <recommendedName>
        <fullName evidence="5">Vps72/YL1 C-terminal domain-containing protein</fullName>
    </recommendedName>
</protein>
<name>A0ABR1FB49_9ASCO</name>
<dbReference type="Proteomes" id="UP001498771">
    <property type="component" value="Unassembled WGS sequence"/>
</dbReference>
<dbReference type="PANTHER" id="PTHR31200:SF1">
    <property type="entry name" value="INO80 COMPLEX SUBUNIT C"/>
    <property type="match status" value="1"/>
</dbReference>
<accession>A0ABR1FB49</accession>
<dbReference type="InterPro" id="IPR029525">
    <property type="entry name" value="INO80C/Ies6"/>
</dbReference>
<organism evidence="6 7">
    <name type="scientific">Myxozyma melibiosi</name>
    <dbReference type="NCBI Taxonomy" id="54550"/>
    <lineage>
        <taxon>Eukaryota</taxon>
        <taxon>Fungi</taxon>
        <taxon>Dikarya</taxon>
        <taxon>Ascomycota</taxon>
        <taxon>Saccharomycotina</taxon>
        <taxon>Lipomycetes</taxon>
        <taxon>Lipomycetales</taxon>
        <taxon>Lipomycetaceae</taxon>
        <taxon>Myxozyma</taxon>
    </lineage>
</organism>
<keyword evidence="7" id="KW-1185">Reference proteome</keyword>
<keyword evidence="4" id="KW-0539">Nucleus</keyword>
<proteinExistence type="predicted"/>
<dbReference type="InterPro" id="IPR013272">
    <property type="entry name" value="Vps72/YL1_C"/>
</dbReference>
<gene>
    <name evidence="6" type="ORF">BZA70DRAFT_132717</name>
</gene>
<dbReference type="RefSeq" id="XP_064769386.1">
    <property type="nucleotide sequence ID" value="XM_064909575.1"/>
</dbReference>
<comment type="caution">
    <text evidence="6">The sequence shown here is derived from an EMBL/GenBank/DDBJ whole genome shotgun (WGS) entry which is preliminary data.</text>
</comment>
<evidence type="ECO:0000256" key="4">
    <source>
        <dbReference type="ARBA" id="ARBA00023242"/>
    </source>
</evidence>
<sequence length="138" mass="15516">MAPATPPSNTAAPAFSLFDADITSAPKPFRKPGHKTPSRRIKNAKQIAADEMKRIQSLPDESRSAALMDTPTYLNVEAPPSVMPRKWWCDITGLKASYRMPNNGMRYHNKEIYEVIKHLPPGVDQQYLQLRSANVVLR</sequence>
<comment type="subcellular location">
    <subcellularLocation>
        <location evidence="1">Nucleus</location>
    </subcellularLocation>
</comment>
<evidence type="ECO:0000313" key="6">
    <source>
        <dbReference type="EMBL" id="KAK7206353.1"/>
    </source>
</evidence>
<dbReference type="GeneID" id="90035087"/>
<reference evidence="6 7" key="1">
    <citation type="submission" date="2024-03" db="EMBL/GenBank/DDBJ databases">
        <title>Genome-scale model development and genomic sequencing of the oleaginous clade Lipomyces.</title>
        <authorList>
            <consortium name="Lawrence Berkeley National Laboratory"/>
            <person name="Czajka J.J."/>
            <person name="Han Y."/>
            <person name="Kim J."/>
            <person name="Mondo S.J."/>
            <person name="Hofstad B.A."/>
            <person name="Robles A."/>
            <person name="Haridas S."/>
            <person name="Riley R."/>
            <person name="LaButti K."/>
            <person name="Pangilinan J."/>
            <person name="Andreopoulos W."/>
            <person name="Lipzen A."/>
            <person name="Yan J."/>
            <person name="Wang M."/>
            <person name="Ng V."/>
            <person name="Grigoriev I.V."/>
            <person name="Spatafora J.W."/>
            <person name="Magnuson J.K."/>
            <person name="Baker S.E."/>
            <person name="Pomraning K.R."/>
        </authorList>
    </citation>
    <scope>NUCLEOTIDE SEQUENCE [LARGE SCALE GENOMIC DNA]</scope>
    <source>
        <strain evidence="6 7">Phaff 52-87</strain>
    </source>
</reference>
<evidence type="ECO:0000259" key="5">
    <source>
        <dbReference type="SMART" id="SM00993"/>
    </source>
</evidence>
<evidence type="ECO:0000256" key="2">
    <source>
        <dbReference type="ARBA" id="ARBA00023015"/>
    </source>
</evidence>
<evidence type="ECO:0000256" key="1">
    <source>
        <dbReference type="ARBA" id="ARBA00004123"/>
    </source>
</evidence>
<keyword evidence="3" id="KW-0804">Transcription</keyword>
<dbReference type="SMART" id="SM00993">
    <property type="entry name" value="YL1_C"/>
    <property type="match status" value="1"/>
</dbReference>
<evidence type="ECO:0000256" key="3">
    <source>
        <dbReference type="ARBA" id="ARBA00023163"/>
    </source>
</evidence>
<keyword evidence="2" id="KW-0805">Transcription regulation</keyword>
<dbReference type="PANTHER" id="PTHR31200">
    <property type="entry name" value="INO80 COMPLEX SUBUNIT C"/>
    <property type="match status" value="1"/>
</dbReference>
<dbReference type="EMBL" id="JBBJBU010000003">
    <property type="protein sequence ID" value="KAK7206353.1"/>
    <property type="molecule type" value="Genomic_DNA"/>
</dbReference>
<feature type="domain" description="Vps72/YL1 C-terminal" evidence="5">
    <location>
        <begin position="87"/>
        <end position="116"/>
    </location>
</feature>
<dbReference type="Pfam" id="PF08265">
    <property type="entry name" value="YL1_C"/>
    <property type="match status" value="1"/>
</dbReference>
<evidence type="ECO:0000313" key="7">
    <source>
        <dbReference type="Proteomes" id="UP001498771"/>
    </source>
</evidence>